<keyword evidence="2" id="KW-0479">Metal-binding</keyword>
<dbReference type="InterPro" id="IPR000581">
    <property type="entry name" value="ILV_EDD_N"/>
</dbReference>
<feature type="domain" description="Dihydroxy-acid/6-phosphogluconate dehydratase C-terminal" evidence="7">
    <location>
        <begin position="368"/>
        <end position="571"/>
    </location>
</feature>
<gene>
    <name evidence="8" type="ORF">OH718_22910</name>
</gene>
<dbReference type="Pfam" id="PF00920">
    <property type="entry name" value="ILVD_EDD_N"/>
    <property type="match status" value="1"/>
</dbReference>
<organism evidence="8 9">
    <name type="scientific">Pseudomonas capsici</name>
    <dbReference type="NCBI Taxonomy" id="2810614"/>
    <lineage>
        <taxon>Bacteria</taxon>
        <taxon>Pseudomonadati</taxon>
        <taxon>Pseudomonadota</taxon>
        <taxon>Gammaproteobacteria</taxon>
        <taxon>Pseudomonadales</taxon>
        <taxon>Pseudomonadaceae</taxon>
        <taxon>Pseudomonas</taxon>
    </lineage>
</organism>
<evidence type="ECO:0000313" key="9">
    <source>
        <dbReference type="Proteomes" id="UP001207294"/>
    </source>
</evidence>
<dbReference type="InterPro" id="IPR042096">
    <property type="entry name" value="Dihydro-acid_dehy_C"/>
</dbReference>
<comment type="caution">
    <text evidence="8">The sequence shown here is derived from an EMBL/GenBank/DDBJ whole genome shotgun (WGS) entry which is preliminary data.</text>
</comment>
<dbReference type="InterPro" id="IPR056740">
    <property type="entry name" value="ILV_EDD_C"/>
</dbReference>
<dbReference type="SUPFAM" id="SSF52016">
    <property type="entry name" value="LeuD/IlvD-like"/>
    <property type="match status" value="1"/>
</dbReference>
<dbReference type="Pfam" id="PF24877">
    <property type="entry name" value="ILV_EDD_C"/>
    <property type="match status" value="1"/>
</dbReference>
<dbReference type="NCBIfam" id="NF009560">
    <property type="entry name" value="PRK13017.1"/>
    <property type="match status" value="1"/>
</dbReference>
<evidence type="ECO:0000256" key="1">
    <source>
        <dbReference type="ARBA" id="ARBA00006486"/>
    </source>
</evidence>
<dbReference type="GeneID" id="93562022"/>
<evidence type="ECO:0000259" key="6">
    <source>
        <dbReference type="Pfam" id="PF00920"/>
    </source>
</evidence>
<dbReference type="NCBIfam" id="NF004784">
    <property type="entry name" value="PRK06131.1"/>
    <property type="match status" value="1"/>
</dbReference>
<comment type="similarity">
    <text evidence="1">Belongs to the IlvD/Edd family.</text>
</comment>
<dbReference type="SUPFAM" id="SSF143975">
    <property type="entry name" value="IlvD/EDD N-terminal domain-like"/>
    <property type="match status" value="1"/>
</dbReference>
<dbReference type="PANTHER" id="PTHR43183">
    <property type="entry name" value="HYPOTHETICAL DIHYDROXYACID DEHYDRATASE (EUROFUNG)-RELATED"/>
    <property type="match status" value="1"/>
</dbReference>
<keyword evidence="4" id="KW-0411">Iron-sulfur</keyword>
<dbReference type="EMBL" id="JAOXML010000027">
    <property type="protein sequence ID" value="MCV4379452.1"/>
    <property type="molecule type" value="Genomic_DNA"/>
</dbReference>
<evidence type="ECO:0000259" key="7">
    <source>
        <dbReference type="Pfam" id="PF24877"/>
    </source>
</evidence>
<feature type="domain" description="Dihydroxy-acid/6-phosphogluconate dehydratase N-terminal" evidence="6">
    <location>
        <begin position="45"/>
        <end position="357"/>
    </location>
</feature>
<evidence type="ECO:0000256" key="5">
    <source>
        <dbReference type="ARBA" id="ARBA00023239"/>
    </source>
</evidence>
<keyword evidence="5" id="KW-0456">Lyase</keyword>
<evidence type="ECO:0000256" key="2">
    <source>
        <dbReference type="ARBA" id="ARBA00022723"/>
    </source>
</evidence>
<accession>A0ABT3C4C6</accession>
<evidence type="ECO:0000313" key="8">
    <source>
        <dbReference type="EMBL" id="MCV4379452.1"/>
    </source>
</evidence>
<dbReference type="InterPro" id="IPR052352">
    <property type="entry name" value="Sugar_Degrad_Dehydratases"/>
</dbReference>
<dbReference type="InterPro" id="IPR037237">
    <property type="entry name" value="IlvD/EDD_N"/>
</dbReference>
<keyword evidence="9" id="KW-1185">Reference proteome</keyword>
<name>A0ABT3C4C6_9PSED</name>
<protein>
    <submittedName>
        <fullName evidence="8">Dihydroxy-acid dehydratase family protein</fullName>
    </submittedName>
</protein>
<dbReference type="PROSITE" id="PS00886">
    <property type="entry name" value="ILVD_EDD_1"/>
    <property type="match status" value="1"/>
</dbReference>
<sequence length="595" mass="63923">MSLPPKRPLRSQQWFDDPDHADMTALYVERYMNYGLTRDELQSGRPIIGIAQTGSDLTPCNRHHLELAQRVKAGIRDAGGIPMEFPVHPIAEQSRRPTAALDRNLAYLGLVEILHGYPLDGVVLTTGCDKTTPACLMAAATTDLPAIVLSGGPMLDGHHKGELIGSGTVLWHARKLLAAQEIDYEGFMEMTTAASPSVGHCNTMGTALSMNALAEALGMSLPGCASIPAPYRERGQMAYATGKRICELVLQDIRPSQIMTREAFENAIAVASALGASSNCPPHLIAIARHMGVDLSLDDWQRIGVDVPLLVNCMPAGKYLGEGFHRAGGVPAVMHELQKAGRLHEDCATVSGKTVGEIVRHSLTSNTDVILPYDAPLKHKAGFIVLSGNFFDSAIMKMSVVGEAFRKSYLSQPGAENSFEARAIVFEGPEDYHARINDPTLDIDERCILVIRGAGTVGYPGSAEVVNMDPPAELIKRGIDSLPCLGDGRQSGTSASPSILNMSPEAAVGGGLALLRTNDLLRVDLNARSVNLLVDEAELALRREAWTPNIPPSQTPWQELYRQLVGQLSTGGCLEPATLHMKVIARSGGAPRHSH</sequence>
<dbReference type="InterPro" id="IPR020558">
    <property type="entry name" value="DiOHA_6PGluconate_deHydtase_CS"/>
</dbReference>
<evidence type="ECO:0000256" key="3">
    <source>
        <dbReference type="ARBA" id="ARBA00023004"/>
    </source>
</evidence>
<dbReference type="PANTHER" id="PTHR43183:SF1">
    <property type="entry name" value="HYPOTHETICAL DIHYDROXY-ACID DEHYDRATASE (EUROFUNG)-RELATED"/>
    <property type="match status" value="1"/>
</dbReference>
<dbReference type="RefSeq" id="WP_200979625.1">
    <property type="nucleotide sequence ID" value="NZ_JAFGZD010000008.1"/>
</dbReference>
<reference evidence="8 9" key="1">
    <citation type="submission" date="2022-10" db="EMBL/GenBank/DDBJ databases">
        <title>Characterization of Pseudomonas capsici strains from pepper and tomato in Georgia.</title>
        <authorList>
            <person name="Zhao M."/>
            <person name="Dutta B."/>
        </authorList>
    </citation>
    <scope>NUCLEOTIDE SEQUENCE [LARGE SCALE GENOMIC DNA]</scope>
    <source>
        <strain evidence="8 9">Pc20-5</strain>
    </source>
</reference>
<evidence type="ECO:0000256" key="4">
    <source>
        <dbReference type="ARBA" id="ARBA00023014"/>
    </source>
</evidence>
<dbReference type="Gene3D" id="3.50.30.80">
    <property type="entry name" value="IlvD/EDD C-terminal domain-like"/>
    <property type="match status" value="1"/>
</dbReference>
<dbReference type="Proteomes" id="UP001207294">
    <property type="component" value="Unassembled WGS sequence"/>
</dbReference>
<proteinExistence type="inferred from homology"/>
<keyword evidence="3" id="KW-0408">Iron</keyword>